<evidence type="ECO:0000256" key="16">
    <source>
        <dbReference type="ARBA" id="ARBA00030350"/>
    </source>
</evidence>
<feature type="transmembrane region" description="Helical" evidence="18">
    <location>
        <begin position="58"/>
        <end position="75"/>
    </location>
</feature>
<comment type="similarity">
    <text evidence="14">Belongs to the glycosyltransferase 68 family.</text>
</comment>
<evidence type="ECO:0000256" key="7">
    <source>
        <dbReference type="ARBA" id="ARBA00022692"/>
    </source>
</evidence>
<dbReference type="Proteomes" id="UP001515500">
    <property type="component" value="Chromosome 15"/>
</dbReference>
<dbReference type="CDD" id="cd11296">
    <property type="entry name" value="O-FucT_like"/>
    <property type="match status" value="1"/>
</dbReference>
<evidence type="ECO:0000256" key="4">
    <source>
        <dbReference type="ARBA" id="ARBA00007737"/>
    </source>
</evidence>
<organism evidence="19 20">
    <name type="scientific">Dioscorea cayennensis subsp. rotundata</name>
    <name type="common">White Guinea yam</name>
    <name type="synonym">Dioscorea rotundata</name>
    <dbReference type="NCBI Taxonomy" id="55577"/>
    <lineage>
        <taxon>Eukaryota</taxon>
        <taxon>Viridiplantae</taxon>
        <taxon>Streptophyta</taxon>
        <taxon>Embryophyta</taxon>
        <taxon>Tracheophyta</taxon>
        <taxon>Spermatophyta</taxon>
        <taxon>Magnoliopsida</taxon>
        <taxon>Liliopsida</taxon>
        <taxon>Dioscoreales</taxon>
        <taxon>Dioscoreaceae</taxon>
        <taxon>Dioscorea</taxon>
    </lineage>
</organism>
<keyword evidence="13" id="KW-0119">Carbohydrate metabolism</keyword>
<evidence type="ECO:0000313" key="19">
    <source>
        <dbReference type="Proteomes" id="UP001515500"/>
    </source>
</evidence>
<evidence type="ECO:0000256" key="15">
    <source>
        <dbReference type="ARBA" id="ARBA00026232"/>
    </source>
</evidence>
<evidence type="ECO:0000256" key="2">
    <source>
        <dbReference type="ARBA" id="ARBA00004240"/>
    </source>
</evidence>
<dbReference type="GO" id="GO:0006004">
    <property type="term" value="P:fucose metabolic process"/>
    <property type="evidence" value="ECO:0007669"/>
    <property type="project" value="UniProtKB-KW"/>
</dbReference>
<dbReference type="GeneID" id="120276778"/>
<keyword evidence="7 18" id="KW-0812">Transmembrane</keyword>
<sequence>MERNHSSASSSEDEEEDLHALIPQNETKPPPRRLASFEIDTNALKSRLSRGFSGSRRYLIALLLPVVLVLVYFFVDFGHLFRTVTAIRPDTPADLMRESELHALYLLRNQQESLLRLWNRTLVADQARSGNPSLSPSPPPTLHSSLSLEDFKSAVINQIRLNKEIQKALLSSHRAGNESVKSQDDNADPDLSGFGVDVCKKVERPVERRAIEWRPRKDRYLFAVCTSGQMSNHLICLEKHMFFAALLERTLILPSPKFDYQYDRVLDINHINECFGRKVVMNFDEFSEMKKKSMRIDRFICYMASPPCFLDEEHLKKLKNLGISLGKIDVAWPEDAKLKEQKKRVAGDVTGKFLSNDEVIAVGDLFYANVEEDWVMQPGGPLAHKCKTALQPSRLILLTAQRFVQTFLGGNFIALHFRRHGFLKFCNAKAESCFYPIPQAAECIVRVVEKANAPAIYLSTDAVDSETNLLQSMVVLNDKTIPLIKRPDHTSVEKWDALLYRNHLGGDSQVEAMLDKTICALSNVFIGSSGSTFTDDISRLRRGWGSASHCDEYLCQGERPNFIAEQE</sequence>
<keyword evidence="12" id="KW-0294">Fucose metabolism</keyword>
<comment type="pathway">
    <text evidence="3">Protein modification; protein glycosylation.</text>
</comment>
<protein>
    <recommendedName>
        <fullName evidence="15">GDP-fucose protein O-fucosyltransferase 2</fullName>
    </recommendedName>
    <alternativeName>
        <fullName evidence="16">O-fucosyltransferase family protein</fullName>
    </alternativeName>
</protein>
<keyword evidence="11" id="KW-0325">Glycoprotein</keyword>
<evidence type="ECO:0000256" key="10">
    <source>
        <dbReference type="ARBA" id="ARBA00023136"/>
    </source>
</evidence>
<dbReference type="PANTHER" id="PTHR13398:SF0">
    <property type="entry name" value="GDP-FUCOSE PROTEIN O-FUCOSYLTRANSFERASE 2"/>
    <property type="match status" value="1"/>
</dbReference>
<evidence type="ECO:0000256" key="1">
    <source>
        <dbReference type="ARBA" id="ARBA00004167"/>
    </source>
</evidence>
<keyword evidence="6" id="KW-0808">Transferase</keyword>
<dbReference type="InterPro" id="IPR019378">
    <property type="entry name" value="GDP-Fuc_O-FucTrfase"/>
</dbReference>
<dbReference type="PANTHER" id="PTHR13398">
    <property type="entry name" value="GDP-FUCOSE PROTEIN O-FUCOSYLTRANSFERASE 2"/>
    <property type="match status" value="1"/>
</dbReference>
<comment type="subcellular location">
    <subcellularLocation>
        <location evidence="2">Endoplasmic reticulum</location>
    </subcellularLocation>
    <subcellularLocation>
        <location evidence="1">Membrane</location>
        <topology evidence="1">Single-pass membrane protein</topology>
    </subcellularLocation>
</comment>
<evidence type="ECO:0000313" key="20">
    <source>
        <dbReference type="RefSeq" id="XP_039139409.1"/>
    </source>
</evidence>
<evidence type="ECO:0000256" key="5">
    <source>
        <dbReference type="ARBA" id="ARBA00022676"/>
    </source>
</evidence>
<evidence type="ECO:0000256" key="9">
    <source>
        <dbReference type="ARBA" id="ARBA00022989"/>
    </source>
</evidence>
<keyword evidence="9 18" id="KW-1133">Transmembrane helix</keyword>
<reference evidence="20" key="1">
    <citation type="submission" date="2025-08" db="UniProtKB">
        <authorList>
            <consortium name="RefSeq"/>
        </authorList>
    </citation>
    <scope>IDENTIFICATION</scope>
</reference>
<dbReference type="GO" id="GO:0046922">
    <property type="term" value="F:peptide-O-fucosyltransferase activity"/>
    <property type="evidence" value="ECO:0007669"/>
    <property type="project" value="InterPro"/>
</dbReference>
<evidence type="ECO:0000256" key="12">
    <source>
        <dbReference type="ARBA" id="ARBA00023253"/>
    </source>
</evidence>
<dbReference type="GO" id="GO:0005783">
    <property type="term" value="C:endoplasmic reticulum"/>
    <property type="evidence" value="ECO:0007669"/>
    <property type="project" value="UniProtKB-SubCell"/>
</dbReference>
<name>A0AB40CMI3_DIOCR</name>
<evidence type="ECO:0000256" key="11">
    <source>
        <dbReference type="ARBA" id="ARBA00023180"/>
    </source>
</evidence>
<evidence type="ECO:0000256" key="14">
    <source>
        <dbReference type="ARBA" id="ARBA00025803"/>
    </source>
</evidence>
<dbReference type="GO" id="GO:0016020">
    <property type="term" value="C:membrane"/>
    <property type="evidence" value="ECO:0007669"/>
    <property type="project" value="UniProtKB-SubCell"/>
</dbReference>
<feature type="compositionally biased region" description="Low complexity" evidence="17">
    <location>
        <begin position="1"/>
        <end position="10"/>
    </location>
</feature>
<gene>
    <name evidence="20" type="primary">LOC120276778</name>
</gene>
<keyword evidence="8" id="KW-0256">Endoplasmic reticulum</keyword>
<keyword evidence="10 18" id="KW-0472">Membrane</keyword>
<dbReference type="AlphaFoldDB" id="A0AB40CMI3"/>
<evidence type="ECO:0000256" key="13">
    <source>
        <dbReference type="ARBA" id="ARBA00023277"/>
    </source>
</evidence>
<dbReference type="InterPro" id="IPR045130">
    <property type="entry name" value="OFUT2-like"/>
</dbReference>
<dbReference type="Pfam" id="PF10250">
    <property type="entry name" value="O-FucT"/>
    <property type="match status" value="1"/>
</dbReference>
<accession>A0AB40CMI3</accession>
<dbReference type="FunFam" id="3.40.50.11350:FF:000005">
    <property type="entry name" value="O-fucosyltransferase family protein"/>
    <property type="match status" value="1"/>
</dbReference>
<feature type="region of interest" description="Disordered" evidence="17">
    <location>
        <begin position="1"/>
        <end position="33"/>
    </location>
</feature>
<comment type="similarity">
    <text evidence="4">Belongs to the glycosyltransferase GT106 family.</text>
</comment>
<evidence type="ECO:0000256" key="8">
    <source>
        <dbReference type="ARBA" id="ARBA00022824"/>
    </source>
</evidence>
<dbReference type="Gene3D" id="3.40.50.11350">
    <property type="match status" value="1"/>
</dbReference>
<proteinExistence type="inferred from homology"/>
<evidence type="ECO:0000256" key="18">
    <source>
        <dbReference type="SAM" id="Phobius"/>
    </source>
</evidence>
<evidence type="ECO:0000256" key="3">
    <source>
        <dbReference type="ARBA" id="ARBA00004922"/>
    </source>
</evidence>
<keyword evidence="19" id="KW-1185">Reference proteome</keyword>
<evidence type="ECO:0000256" key="17">
    <source>
        <dbReference type="SAM" id="MobiDB-lite"/>
    </source>
</evidence>
<keyword evidence="5" id="KW-0328">Glycosyltransferase</keyword>
<evidence type="ECO:0000256" key="6">
    <source>
        <dbReference type="ARBA" id="ARBA00022679"/>
    </source>
</evidence>
<dbReference type="RefSeq" id="XP_039139409.1">
    <property type="nucleotide sequence ID" value="XM_039283475.1"/>
</dbReference>